<feature type="region of interest" description="Disordered" evidence="2">
    <location>
        <begin position="16"/>
        <end position="64"/>
    </location>
</feature>
<organism evidence="4 5">
    <name type="scientific">Plantactinospora soyae</name>
    <dbReference type="NCBI Taxonomy" id="1544732"/>
    <lineage>
        <taxon>Bacteria</taxon>
        <taxon>Bacillati</taxon>
        <taxon>Actinomycetota</taxon>
        <taxon>Actinomycetes</taxon>
        <taxon>Micromonosporales</taxon>
        <taxon>Micromonosporaceae</taxon>
        <taxon>Plantactinospora</taxon>
    </lineage>
</organism>
<dbReference type="RefSeq" id="WP_192767147.1">
    <property type="nucleotide sequence ID" value="NZ_JADBEB010000001.1"/>
</dbReference>
<protein>
    <submittedName>
        <fullName evidence="4">Uncharacterized protein YjbJ (UPF0337 family)</fullName>
    </submittedName>
</protein>
<feature type="compositionally biased region" description="Basic and acidic residues" evidence="2">
    <location>
        <begin position="16"/>
        <end position="32"/>
    </location>
</feature>
<sequence>MSLGDKIRHKVEEVAGMAKEKVGDKTDNERLQAEGATEQTEANVKQAGDHVGDAARDTRDAFKP</sequence>
<dbReference type="SUPFAM" id="SSF69047">
    <property type="entry name" value="Hypothetical protein YjbJ"/>
    <property type="match status" value="1"/>
</dbReference>
<evidence type="ECO:0000256" key="1">
    <source>
        <dbReference type="ARBA" id="ARBA00009129"/>
    </source>
</evidence>
<dbReference type="InterPro" id="IPR008462">
    <property type="entry name" value="CsbD"/>
</dbReference>
<dbReference type="InterPro" id="IPR036629">
    <property type="entry name" value="YjbJ_sf"/>
</dbReference>
<name>A0A927R590_9ACTN</name>
<feature type="compositionally biased region" description="Basic and acidic residues" evidence="2">
    <location>
        <begin position="47"/>
        <end position="64"/>
    </location>
</feature>
<dbReference type="EMBL" id="JADBEB010000001">
    <property type="protein sequence ID" value="MBE1487274.1"/>
    <property type="molecule type" value="Genomic_DNA"/>
</dbReference>
<evidence type="ECO:0000313" key="5">
    <source>
        <dbReference type="Proteomes" id="UP000649753"/>
    </source>
</evidence>
<dbReference type="Proteomes" id="UP000649753">
    <property type="component" value="Unassembled WGS sequence"/>
</dbReference>
<accession>A0A927R590</accession>
<keyword evidence="5" id="KW-1185">Reference proteome</keyword>
<evidence type="ECO:0000259" key="3">
    <source>
        <dbReference type="Pfam" id="PF05532"/>
    </source>
</evidence>
<gene>
    <name evidence="4" type="ORF">H4W31_002912</name>
</gene>
<comment type="similarity">
    <text evidence="1">Belongs to the UPF0337 (CsbD) family.</text>
</comment>
<feature type="domain" description="CsbD-like" evidence="3">
    <location>
        <begin position="5"/>
        <end position="57"/>
    </location>
</feature>
<dbReference type="Gene3D" id="1.10.1470.10">
    <property type="entry name" value="YjbJ"/>
    <property type="match status" value="1"/>
</dbReference>
<dbReference type="AlphaFoldDB" id="A0A927R590"/>
<dbReference type="Pfam" id="PF05532">
    <property type="entry name" value="CsbD"/>
    <property type="match status" value="1"/>
</dbReference>
<reference evidence="4" key="1">
    <citation type="submission" date="2020-10" db="EMBL/GenBank/DDBJ databases">
        <title>Sequencing the genomes of 1000 actinobacteria strains.</title>
        <authorList>
            <person name="Klenk H.-P."/>
        </authorList>
    </citation>
    <scope>NUCLEOTIDE SEQUENCE</scope>
    <source>
        <strain evidence="4">DSM 46832</strain>
    </source>
</reference>
<comment type="caution">
    <text evidence="4">The sequence shown here is derived from an EMBL/GenBank/DDBJ whole genome shotgun (WGS) entry which is preliminary data.</text>
</comment>
<evidence type="ECO:0000256" key="2">
    <source>
        <dbReference type="SAM" id="MobiDB-lite"/>
    </source>
</evidence>
<proteinExistence type="inferred from homology"/>
<evidence type="ECO:0000313" key="4">
    <source>
        <dbReference type="EMBL" id="MBE1487274.1"/>
    </source>
</evidence>